<dbReference type="Proteomes" id="UP000091914">
    <property type="component" value="Unassembled WGS sequence"/>
</dbReference>
<dbReference type="EMBL" id="LZSX01000031">
    <property type="protein sequence ID" value="OBB86360.1"/>
    <property type="molecule type" value="Genomic_DNA"/>
</dbReference>
<evidence type="ECO:0000256" key="3">
    <source>
        <dbReference type="ARBA" id="ARBA00022989"/>
    </source>
</evidence>
<evidence type="ECO:0000313" key="7">
    <source>
        <dbReference type="Proteomes" id="UP000091914"/>
    </source>
</evidence>
<keyword evidence="4 5" id="KW-0472">Membrane</keyword>
<organism evidence="6 7">
    <name type="scientific">Mycobacterium colombiense</name>
    <dbReference type="NCBI Taxonomy" id="339268"/>
    <lineage>
        <taxon>Bacteria</taxon>
        <taxon>Bacillati</taxon>
        <taxon>Actinomycetota</taxon>
        <taxon>Actinomycetes</taxon>
        <taxon>Mycobacteriales</taxon>
        <taxon>Mycobacteriaceae</taxon>
        <taxon>Mycobacterium</taxon>
        <taxon>Mycobacterium avium complex (MAC)</taxon>
    </lineage>
</organism>
<evidence type="ECO:0000313" key="6">
    <source>
        <dbReference type="EMBL" id="OBB86360.1"/>
    </source>
</evidence>
<dbReference type="AlphaFoldDB" id="A0A1A0VSV6"/>
<feature type="transmembrane region" description="Helical" evidence="5">
    <location>
        <begin position="81"/>
        <end position="100"/>
    </location>
</feature>
<sequence>MAASGTDRALAYLLVRLTIGASLFGHGLVRMPKLAAFHAQMMGEFTTSMLPTVGVSVCSYGLPIAELITGALLLAGALTRAAAIAGGLMMIVLVLGATSIEHFNVVGDQLVHALFLVSVIAFRGHNRYSVDGLLASRRSASAYPASRRPRPTSAE</sequence>
<gene>
    <name evidence="6" type="ORF">A5760_05075</name>
</gene>
<dbReference type="RefSeq" id="WP_064878821.1">
    <property type="nucleotide sequence ID" value="NZ_LZSX01000031.1"/>
</dbReference>
<dbReference type="Pfam" id="PF07681">
    <property type="entry name" value="DoxX"/>
    <property type="match status" value="1"/>
</dbReference>
<comment type="subcellular location">
    <subcellularLocation>
        <location evidence="1">Membrane</location>
        <topology evidence="1">Multi-pass membrane protein</topology>
    </subcellularLocation>
</comment>
<accession>A0A1A0VSV6</accession>
<dbReference type="OrthoDB" id="4732370at2"/>
<comment type="caution">
    <text evidence="6">The sequence shown here is derived from an EMBL/GenBank/DDBJ whole genome shotgun (WGS) entry which is preliminary data.</text>
</comment>
<feature type="transmembrane region" description="Helical" evidence="5">
    <location>
        <begin position="9"/>
        <end position="29"/>
    </location>
</feature>
<keyword evidence="3 5" id="KW-1133">Transmembrane helix</keyword>
<evidence type="ECO:0000256" key="2">
    <source>
        <dbReference type="ARBA" id="ARBA00022692"/>
    </source>
</evidence>
<evidence type="ECO:0000256" key="1">
    <source>
        <dbReference type="ARBA" id="ARBA00004141"/>
    </source>
</evidence>
<evidence type="ECO:0000256" key="5">
    <source>
        <dbReference type="SAM" id="Phobius"/>
    </source>
</evidence>
<proteinExistence type="predicted"/>
<dbReference type="InterPro" id="IPR032808">
    <property type="entry name" value="DoxX"/>
</dbReference>
<evidence type="ECO:0000256" key="4">
    <source>
        <dbReference type="ARBA" id="ARBA00023136"/>
    </source>
</evidence>
<feature type="transmembrane region" description="Helical" evidence="5">
    <location>
        <begin position="106"/>
        <end position="124"/>
    </location>
</feature>
<name>A0A1A0VSV6_9MYCO</name>
<protein>
    <recommendedName>
        <fullName evidence="8">DoxX family protein</fullName>
    </recommendedName>
</protein>
<keyword evidence="2 5" id="KW-0812">Transmembrane</keyword>
<evidence type="ECO:0008006" key="8">
    <source>
        <dbReference type="Google" id="ProtNLM"/>
    </source>
</evidence>
<feature type="transmembrane region" description="Helical" evidence="5">
    <location>
        <begin position="49"/>
        <end position="74"/>
    </location>
</feature>
<reference evidence="6 7" key="1">
    <citation type="submission" date="2016-06" db="EMBL/GenBank/DDBJ databases">
        <authorList>
            <person name="Kjaerup R.B."/>
            <person name="Dalgaard T.S."/>
            <person name="Juul-Madsen H.R."/>
        </authorList>
    </citation>
    <scope>NUCLEOTIDE SEQUENCE [LARGE SCALE GENOMIC DNA]</scope>
    <source>
        <strain evidence="6 7">852002-51834_SCH5396731</strain>
    </source>
</reference>
<dbReference type="GO" id="GO:0016020">
    <property type="term" value="C:membrane"/>
    <property type="evidence" value="ECO:0007669"/>
    <property type="project" value="UniProtKB-SubCell"/>
</dbReference>